<keyword evidence="3 5" id="KW-1133">Transmembrane helix</keyword>
<dbReference type="RefSeq" id="WP_083572405.1">
    <property type="nucleotide sequence ID" value="NZ_FQYQ01000005.1"/>
</dbReference>
<sequence length="176" mass="19842">MIVIKNWIESHPGTWQFIKFNIFANVATFANFVTMWIATTFLFKSLEETPFKWWIFDYTSKESLMLSGFISFLVATTVGQIVNYIVQRKVTFKSNSEFSKSIPKYIIMVIVIVIVSTALPGKTQMVLAKLSVPSALLPFGANIINLGVQVAISFTAMKFIILPETKEDKVLKGVTE</sequence>
<dbReference type="AlphaFoldDB" id="A0A1M6DUX2"/>
<dbReference type="Proteomes" id="UP000184185">
    <property type="component" value="Unassembled WGS sequence"/>
</dbReference>
<evidence type="ECO:0000256" key="5">
    <source>
        <dbReference type="SAM" id="Phobius"/>
    </source>
</evidence>
<organism evidence="7 8">
    <name type="scientific">Pseudobutyrivibrio xylanivorans DSM 14809</name>
    <dbReference type="NCBI Taxonomy" id="1123012"/>
    <lineage>
        <taxon>Bacteria</taxon>
        <taxon>Bacillati</taxon>
        <taxon>Bacillota</taxon>
        <taxon>Clostridia</taxon>
        <taxon>Lachnospirales</taxon>
        <taxon>Lachnospiraceae</taxon>
        <taxon>Pseudobutyrivibrio</taxon>
    </lineage>
</organism>
<evidence type="ECO:0000313" key="8">
    <source>
        <dbReference type="Proteomes" id="UP000184185"/>
    </source>
</evidence>
<dbReference type="EMBL" id="FQYQ01000005">
    <property type="protein sequence ID" value="SHI77011.1"/>
    <property type="molecule type" value="Genomic_DNA"/>
</dbReference>
<feature type="transmembrane region" description="Helical" evidence="5">
    <location>
        <begin position="63"/>
        <end position="85"/>
    </location>
</feature>
<keyword evidence="2 5" id="KW-0812">Transmembrane</keyword>
<keyword evidence="8" id="KW-1185">Reference proteome</keyword>
<evidence type="ECO:0000256" key="3">
    <source>
        <dbReference type="ARBA" id="ARBA00022989"/>
    </source>
</evidence>
<protein>
    <submittedName>
        <fullName evidence="7">GtrA-like protein</fullName>
    </submittedName>
</protein>
<evidence type="ECO:0000256" key="4">
    <source>
        <dbReference type="ARBA" id="ARBA00023136"/>
    </source>
</evidence>
<evidence type="ECO:0000259" key="6">
    <source>
        <dbReference type="Pfam" id="PF04138"/>
    </source>
</evidence>
<dbReference type="GO" id="GO:0000271">
    <property type="term" value="P:polysaccharide biosynthetic process"/>
    <property type="evidence" value="ECO:0007669"/>
    <property type="project" value="InterPro"/>
</dbReference>
<dbReference type="GO" id="GO:0016020">
    <property type="term" value="C:membrane"/>
    <property type="evidence" value="ECO:0007669"/>
    <property type="project" value="UniProtKB-SubCell"/>
</dbReference>
<name>A0A1M6DUX2_PSEXY</name>
<gene>
    <name evidence="7" type="ORF">SAMN02745725_01040</name>
</gene>
<keyword evidence="4 5" id="KW-0472">Membrane</keyword>
<feature type="transmembrane region" description="Helical" evidence="5">
    <location>
        <begin position="143"/>
        <end position="162"/>
    </location>
</feature>
<accession>A0A1M6DUX2</accession>
<feature type="transmembrane region" description="Helical" evidence="5">
    <location>
        <begin position="105"/>
        <end position="123"/>
    </location>
</feature>
<feature type="domain" description="GtrA/DPMS transmembrane" evidence="6">
    <location>
        <begin position="64"/>
        <end position="161"/>
    </location>
</feature>
<evidence type="ECO:0000256" key="2">
    <source>
        <dbReference type="ARBA" id="ARBA00022692"/>
    </source>
</evidence>
<reference evidence="7 8" key="1">
    <citation type="submission" date="2016-11" db="EMBL/GenBank/DDBJ databases">
        <authorList>
            <person name="Jaros S."/>
            <person name="Januszkiewicz K."/>
            <person name="Wedrychowicz H."/>
        </authorList>
    </citation>
    <scope>NUCLEOTIDE SEQUENCE [LARGE SCALE GENOMIC DNA]</scope>
    <source>
        <strain evidence="7 8">DSM 14809</strain>
    </source>
</reference>
<dbReference type="OrthoDB" id="3238560at2"/>
<comment type="subcellular location">
    <subcellularLocation>
        <location evidence="1">Membrane</location>
        <topology evidence="1">Multi-pass membrane protein</topology>
    </subcellularLocation>
</comment>
<dbReference type="InterPro" id="IPR007267">
    <property type="entry name" value="GtrA_DPMS_TM"/>
</dbReference>
<evidence type="ECO:0000256" key="1">
    <source>
        <dbReference type="ARBA" id="ARBA00004141"/>
    </source>
</evidence>
<evidence type="ECO:0000313" key="7">
    <source>
        <dbReference type="EMBL" id="SHI77011.1"/>
    </source>
</evidence>
<proteinExistence type="predicted"/>
<feature type="transmembrane region" description="Helical" evidence="5">
    <location>
        <begin position="20"/>
        <end position="43"/>
    </location>
</feature>
<dbReference type="Pfam" id="PF04138">
    <property type="entry name" value="GtrA_DPMS_TM"/>
    <property type="match status" value="1"/>
</dbReference>